<keyword evidence="1" id="KW-0812">Transmembrane</keyword>
<keyword evidence="3" id="KW-1185">Reference proteome</keyword>
<protein>
    <submittedName>
        <fullName evidence="2">DUF2905 domain-containing protein</fullName>
    </submittedName>
</protein>
<evidence type="ECO:0000256" key="1">
    <source>
        <dbReference type="SAM" id="Phobius"/>
    </source>
</evidence>
<evidence type="ECO:0000313" key="3">
    <source>
        <dbReference type="Proteomes" id="UP001303946"/>
    </source>
</evidence>
<dbReference type="InterPro" id="IPR021320">
    <property type="entry name" value="DUF2905"/>
</dbReference>
<keyword evidence="1" id="KW-1133">Transmembrane helix</keyword>
<name>A0ABZ0CS66_9BURK</name>
<accession>A0ABZ0CS66</accession>
<dbReference type="RefSeq" id="WP_316700472.1">
    <property type="nucleotide sequence ID" value="NZ_CP136336.1"/>
</dbReference>
<dbReference type="EMBL" id="CP136336">
    <property type="protein sequence ID" value="WOB07817.1"/>
    <property type="molecule type" value="Genomic_DNA"/>
</dbReference>
<dbReference type="Pfam" id="PF11146">
    <property type="entry name" value="DUF2905"/>
    <property type="match status" value="1"/>
</dbReference>
<keyword evidence="1" id="KW-0472">Membrane</keyword>
<feature type="transmembrane region" description="Helical" evidence="1">
    <location>
        <begin position="44"/>
        <end position="63"/>
    </location>
</feature>
<proteinExistence type="predicted"/>
<evidence type="ECO:0000313" key="2">
    <source>
        <dbReference type="EMBL" id="WOB07817.1"/>
    </source>
</evidence>
<dbReference type="Proteomes" id="UP001303946">
    <property type="component" value="Chromosome"/>
</dbReference>
<reference evidence="2 3" key="1">
    <citation type="submission" date="2023-10" db="EMBL/GenBank/DDBJ databases">
        <title>Bacteria for the degradation of biodegradable plastic PBAT(Polybutylene adipate terephthalate).</title>
        <authorList>
            <person name="Weon H.-Y."/>
            <person name="Yeon J."/>
        </authorList>
    </citation>
    <scope>NUCLEOTIDE SEQUENCE [LARGE SCALE GENOMIC DNA]</scope>
    <source>
        <strain evidence="2 3">SBD 7-3</strain>
    </source>
</reference>
<organism evidence="2 3">
    <name type="scientific">Piscinibacter gummiphilus</name>
    <dbReference type="NCBI Taxonomy" id="946333"/>
    <lineage>
        <taxon>Bacteria</taxon>
        <taxon>Pseudomonadati</taxon>
        <taxon>Pseudomonadota</taxon>
        <taxon>Betaproteobacteria</taxon>
        <taxon>Burkholderiales</taxon>
        <taxon>Sphaerotilaceae</taxon>
        <taxon>Piscinibacter</taxon>
    </lineage>
</organism>
<gene>
    <name evidence="2" type="ORF">RXV79_23280</name>
</gene>
<sequence length="64" mass="7374">MIRWLLLIFFALLIFQGLHRWLEKIGLGRLPGDFRFKLFGRDFFLPVTSSVLLSLVAAGLARLI</sequence>